<evidence type="ECO:0000256" key="2">
    <source>
        <dbReference type="ARBA" id="ARBA00011738"/>
    </source>
</evidence>
<dbReference type="InterPro" id="IPR001360">
    <property type="entry name" value="Glyco_hydro_1"/>
</dbReference>
<reference evidence="7" key="1">
    <citation type="submission" date="2025-08" db="UniProtKB">
        <authorList>
            <consortium name="RefSeq"/>
        </authorList>
    </citation>
    <scope>IDENTIFICATION</scope>
    <source>
        <tissue evidence="7">Whole insect</tissue>
    </source>
</reference>
<dbReference type="GO" id="GO:0005975">
    <property type="term" value="P:carbohydrate metabolic process"/>
    <property type="evidence" value="ECO:0007669"/>
    <property type="project" value="InterPro"/>
</dbReference>
<dbReference type="OrthoDB" id="65569at2759"/>
<organism evidence="7">
    <name type="scientific">Diabrotica virgifera virgifera</name>
    <name type="common">western corn rootworm</name>
    <dbReference type="NCBI Taxonomy" id="50390"/>
    <lineage>
        <taxon>Eukaryota</taxon>
        <taxon>Metazoa</taxon>
        <taxon>Ecdysozoa</taxon>
        <taxon>Arthropoda</taxon>
        <taxon>Hexapoda</taxon>
        <taxon>Insecta</taxon>
        <taxon>Pterygota</taxon>
        <taxon>Neoptera</taxon>
        <taxon>Endopterygota</taxon>
        <taxon>Coleoptera</taxon>
        <taxon>Polyphaga</taxon>
        <taxon>Cucujiformia</taxon>
        <taxon>Chrysomeloidea</taxon>
        <taxon>Chrysomelidae</taxon>
        <taxon>Galerucinae</taxon>
        <taxon>Diabroticina</taxon>
        <taxon>Diabroticites</taxon>
        <taxon>Diabrotica</taxon>
    </lineage>
</organism>
<proteinExistence type="inferred from homology"/>
<comment type="similarity">
    <text evidence="1 6">Belongs to the glycosyl hydrolase 1 family.</text>
</comment>
<keyword evidence="5" id="KW-0326">Glycosidase</keyword>
<evidence type="ECO:0000256" key="5">
    <source>
        <dbReference type="ARBA" id="ARBA00023295"/>
    </source>
</evidence>
<sequence length="509" mass="58729">MIGSFIYKSFGFELKFEFKSFKMMWIYMVFGFLLSNAIADDNTKFPEGFTFGVATSAYQIEGAWDEDGKGENNWDRVAHTIPNFIYHNDSGDVTCDSYHQWEEDIRILKELKVTHYRFSISWSRLLPHGFNFEVNQAGVDYYTNLIKALKAANIEPYVTLFHWDLPQFLEALGGWPEREIVQWYSEYARLCFELFGDDVKHWMTFNEPKQTCTNGYGSGSYAPAIKSPGVGEYMCIHNLIKAHAAAYHIYDTEFRDKQNGKVGIVIDSAWWEPYNATTDSDASERLLHFTFGMYANPIFYGDYPEVVKSSVARRSQSQGFPNSRLPEFTAEEQNTIKGTIDFLGLNQYSSFYVTDKTDDKDGMGYDADAEVKTWADESWQQGAADWLNKAPFGIRNMLKWIKKTYPDIPVIITENGWSDFDGTLDDDPRIDYISSYLSNVKASMDEDKVNVVGYTVWSLIDNLEWLFGFTNKFGLYRVDFNDPNRTRTAKKSAKWYTNVIENRCLGTCE</sequence>
<accession>A0A6P7FG15</accession>
<keyword evidence="3" id="KW-0378">Hydrolase</keyword>
<name>A0A6P7FG15_DIAVI</name>
<dbReference type="PRINTS" id="PR00131">
    <property type="entry name" value="GLHYDRLASE1"/>
</dbReference>
<dbReference type="Gene3D" id="3.20.20.80">
    <property type="entry name" value="Glycosidases"/>
    <property type="match status" value="1"/>
</dbReference>
<comment type="subunit">
    <text evidence="2">Homodimer.</text>
</comment>
<dbReference type="AlphaFoldDB" id="A0A6P7FG15"/>
<evidence type="ECO:0000256" key="3">
    <source>
        <dbReference type="ARBA" id="ARBA00022801"/>
    </source>
</evidence>
<evidence type="ECO:0000256" key="4">
    <source>
        <dbReference type="ARBA" id="ARBA00023180"/>
    </source>
</evidence>
<protein>
    <submittedName>
        <fullName evidence="7">Myrosinase 1-like</fullName>
    </submittedName>
</protein>
<dbReference type="FunFam" id="3.20.20.80:FF:000013">
    <property type="entry name" value="lactase-phlorizin hydrolase"/>
    <property type="match status" value="1"/>
</dbReference>
<dbReference type="PANTHER" id="PTHR10353:SF36">
    <property type="entry name" value="LP05116P"/>
    <property type="match status" value="1"/>
</dbReference>
<dbReference type="InParanoid" id="A0A6P7FG15"/>
<dbReference type="GO" id="GO:0008422">
    <property type="term" value="F:beta-glucosidase activity"/>
    <property type="evidence" value="ECO:0007669"/>
    <property type="project" value="TreeGrafter"/>
</dbReference>
<dbReference type="InterPro" id="IPR033132">
    <property type="entry name" value="GH_1_N_CS"/>
</dbReference>
<evidence type="ECO:0000256" key="6">
    <source>
        <dbReference type="RuleBase" id="RU003690"/>
    </source>
</evidence>
<gene>
    <name evidence="7" type="primary">LOC114329771</name>
</gene>
<dbReference type="Pfam" id="PF00232">
    <property type="entry name" value="Glyco_hydro_1"/>
    <property type="match status" value="1"/>
</dbReference>
<evidence type="ECO:0000313" key="7">
    <source>
        <dbReference type="RefSeq" id="XP_028134781.1"/>
    </source>
</evidence>
<dbReference type="InterPro" id="IPR017853">
    <property type="entry name" value="GH"/>
</dbReference>
<dbReference type="KEGG" id="dvv:114329771"/>
<dbReference type="FunCoup" id="A0A6P7FG15">
    <property type="interactions" value="4"/>
</dbReference>
<dbReference type="PANTHER" id="PTHR10353">
    <property type="entry name" value="GLYCOSYL HYDROLASE"/>
    <property type="match status" value="1"/>
</dbReference>
<dbReference type="PROSITE" id="PS00653">
    <property type="entry name" value="GLYCOSYL_HYDROL_F1_2"/>
    <property type="match status" value="1"/>
</dbReference>
<keyword evidence="4" id="KW-0325">Glycoprotein</keyword>
<evidence type="ECO:0000256" key="1">
    <source>
        <dbReference type="ARBA" id="ARBA00010838"/>
    </source>
</evidence>
<dbReference type="SUPFAM" id="SSF51445">
    <property type="entry name" value="(Trans)glycosidases"/>
    <property type="match status" value="1"/>
</dbReference>
<dbReference type="RefSeq" id="XP_028134781.1">
    <property type="nucleotide sequence ID" value="XM_028278980.1"/>
</dbReference>